<keyword evidence="3" id="KW-1185">Reference proteome</keyword>
<dbReference type="EMBL" id="BLXT01002015">
    <property type="protein sequence ID" value="GFN90229.1"/>
    <property type="molecule type" value="Genomic_DNA"/>
</dbReference>
<feature type="region of interest" description="Disordered" evidence="1">
    <location>
        <begin position="1"/>
        <end position="42"/>
    </location>
</feature>
<dbReference type="Proteomes" id="UP000735302">
    <property type="component" value="Unassembled WGS sequence"/>
</dbReference>
<protein>
    <submittedName>
        <fullName evidence="2">Uncharacterized protein</fullName>
    </submittedName>
</protein>
<evidence type="ECO:0000313" key="3">
    <source>
        <dbReference type="Proteomes" id="UP000735302"/>
    </source>
</evidence>
<proteinExistence type="predicted"/>
<dbReference type="AlphaFoldDB" id="A0AAV3Z477"/>
<accession>A0AAV3Z477</accession>
<name>A0AAV3Z477_9GAST</name>
<organism evidence="2 3">
    <name type="scientific">Plakobranchus ocellatus</name>
    <dbReference type="NCBI Taxonomy" id="259542"/>
    <lineage>
        <taxon>Eukaryota</taxon>
        <taxon>Metazoa</taxon>
        <taxon>Spiralia</taxon>
        <taxon>Lophotrochozoa</taxon>
        <taxon>Mollusca</taxon>
        <taxon>Gastropoda</taxon>
        <taxon>Heterobranchia</taxon>
        <taxon>Euthyneura</taxon>
        <taxon>Panpulmonata</taxon>
        <taxon>Sacoglossa</taxon>
        <taxon>Placobranchoidea</taxon>
        <taxon>Plakobranchidae</taxon>
        <taxon>Plakobranchus</taxon>
    </lineage>
</organism>
<sequence>MGNGRSSLHPDIPHLIGPARSGADRKLMGKRKGTAIRSRSNKPTEFHIDAIFPNIAEQRGHFDKDGKRGRDSKVTRSYLISRKLKGNTRLVATRLDSGQMYQTLWTPLVLHNSCHPSFKIISG</sequence>
<gene>
    <name evidence="2" type="ORF">PoB_001673500</name>
</gene>
<reference evidence="2 3" key="1">
    <citation type="journal article" date="2021" name="Elife">
        <title>Chloroplast acquisition without the gene transfer in kleptoplastic sea slugs, Plakobranchus ocellatus.</title>
        <authorList>
            <person name="Maeda T."/>
            <person name="Takahashi S."/>
            <person name="Yoshida T."/>
            <person name="Shimamura S."/>
            <person name="Takaki Y."/>
            <person name="Nagai Y."/>
            <person name="Toyoda A."/>
            <person name="Suzuki Y."/>
            <person name="Arimoto A."/>
            <person name="Ishii H."/>
            <person name="Satoh N."/>
            <person name="Nishiyama T."/>
            <person name="Hasebe M."/>
            <person name="Maruyama T."/>
            <person name="Minagawa J."/>
            <person name="Obokata J."/>
            <person name="Shigenobu S."/>
        </authorList>
    </citation>
    <scope>NUCLEOTIDE SEQUENCE [LARGE SCALE GENOMIC DNA]</scope>
</reference>
<comment type="caution">
    <text evidence="2">The sequence shown here is derived from an EMBL/GenBank/DDBJ whole genome shotgun (WGS) entry which is preliminary data.</text>
</comment>
<evidence type="ECO:0000256" key="1">
    <source>
        <dbReference type="SAM" id="MobiDB-lite"/>
    </source>
</evidence>
<evidence type="ECO:0000313" key="2">
    <source>
        <dbReference type="EMBL" id="GFN90229.1"/>
    </source>
</evidence>